<comment type="caution">
    <text evidence="1">The sequence shown here is derived from an EMBL/GenBank/DDBJ whole genome shotgun (WGS) entry which is preliminary data.</text>
</comment>
<name>A0AAV4SM84_9ARAC</name>
<dbReference type="EMBL" id="BPLQ01007972">
    <property type="protein sequence ID" value="GIY33657.1"/>
    <property type="molecule type" value="Genomic_DNA"/>
</dbReference>
<organism evidence="1 2">
    <name type="scientific">Caerostris darwini</name>
    <dbReference type="NCBI Taxonomy" id="1538125"/>
    <lineage>
        <taxon>Eukaryota</taxon>
        <taxon>Metazoa</taxon>
        <taxon>Ecdysozoa</taxon>
        <taxon>Arthropoda</taxon>
        <taxon>Chelicerata</taxon>
        <taxon>Arachnida</taxon>
        <taxon>Araneae</taxon>
        <taxon>Araneomorphae</taxon>
        <taxon>Entelegynae</taxon>
        <taxon>Araneoidea</taxon>
        <taxon>Araneidae</taxon>
        <taxon>Caerostris</taxon>
    </lineage>
</organism>
<gene>
    <name evidence="1" type="ORF">CDAR_77131</name>
</gene>
<reference evidence="1 2" key="1">
    <citation type="submission" date="2021-06" db="EMBL/GenBank/DDBJ databases">
        <title>Caerostris darwini draft genome.</title>
        <authorList>
            <person name="Kono N."/>
            <person name="Arakawa K."/>
        </authorList>
    </citation>
    <scope>NUCLEOTIDE SEQUENCE [LARGE SCALE GENOMIC DNA]</scope>
</reference>
<sequence length="92" mass="10468">MGLNPKFPTRQSHKSSCCHEKTETFQFCSFWKHSVVLPCSIPFAINFALNQIPFKCANRNKKEMDGFPNYRVSLSPFIFPAAATAKQLNLGR</sequence>
<dbReference type="Proteomes" id="UP001054837">
    <property type="component" value="Unassembled WGS sequence"/>
</dbReference>
<proteinExistence type="predicted"/>
<keyword evidence="2" id="KW-1185">Reference proteome</keyword>
<evidence type="ECO:0000313" key="1">
    <source>
        <dbReference type="EMBL" id="GIY33657.1"/>
    </source>
</evidence>
<evidence type="ECO:0000313" key="2">
    <source>
        <dbReference type="Proteomes" id="UP001054837"/>
    </source>
</evidence>
<protein>
    <submittedName>
        <fullName evidence="1">Uncharacterized protein</fullName>
    </submittedName>
</protein>
<accession>A0AAV4SM84</accession>
<dbReference type="AlphaFoldDB" id="A0AAV4SM84"/>